<accession>A0ABD1ERX4</accession>
<evidence type="ECO:0000256" key="7">
    <source>
        <dbReference type="ARBA" id="ARBA00023254"/>
    </source>
</evidence>
<dbReference type="Gene3D" id="1.10.10.10">
    <property type="entry name" value="Winged helix-like DNA-binding domain superfamily/Winged helix DNA-binding domain"/>
    <property type="match status" value="1"/>
</dbReference>
<comment type="similarity">
    <text evidence="2">Belongs to the HOP2 family.</text>
</comment>
<gene>
    <name evidence="11" type="ORF">ABEB36_006830</name>
</gene>
<dbReference type="AlphaFoldDB" id="A0ABD1ERX4"/>
<evidence type="ECO:0000313" key="11">
    <source>
        <dbReference type="EMBL" id="KAL1501525.1"/>
    </source>
</evidence>
<dbReference type="Pfam" id="PF18517">
    <property type="entry name" value="LZ3wCH"/>
    <property type="match status" value="1"/>
</dbReference>
<keyword evidence="7" id="KW-0469">Meiosis</keyword>
<keyword evidence="5" id="KW-0233">DNA recombination</keyword>
<keyword evidence="4 8" id="KW-0175">Coiled coil</keyword>
<comment type="caution">
    <text evidence="11">The sequence shown here is derived from an EMBL/GenBank/DDBJ whole genome shotgun (WGS) entry which is preliminary data.</text>
</comment>
<feature type="coiled-coil region" evidence="8">
    <location>
        <begin position="61"/>
        <end position="125"/>
    </location>
</feature>
<dbReference type="InterPro" id="IPR040661">
    <property type="entry name" value="LZ3wCH"/>
</dbReference>
<dbReference type="GO" id="GO:0005634">
    <property type="term" value="C:nucleus"/>
    <property type="evidence" value="ECO:0007669"/>
    <property type="project" value="UniProtKB-SubCell"/>
</dbReference>
<dbReference type="PANTHER" id="PTHR15938">
    <property type="entry name" value="TBP-1 INTERACTING PROTEIN"/>
    <property type="match status" value="1"/>
</dbReference>
<dbReference type="GO" id="GO:0006310">
    <property type="term" value="P:DNA recombination"/>
    <property type="evidence" value="ECO:0007669"/>
    <property type="project" value="UniProtKB-KW"/>
</dbReference>
<reference evidence="11 12" key="1">
    <citation type="submission" date="2024-05" db="EMBL/GenBank/DDBJ databases">
        <title>Genetic variation in Jamaican populations of the coffee berry borer (Hypothenemus hampei).</title>
        <authorList>
            <person name="Errbii M."/>
            <person name="Myrie A."/>
        </authorList>
    </citation>
    <scope>NUCLEOTIDE SEQUENCE [LARGE SCALE GENOMIC DNA]</scope>
    <source>
        <strain evidence="11">JA-Hopewell-2020-01-JO</strain>
        <tissue evidence="11">Whole body</tissue>
    </source>
</reference>
<dbReference type="GO" id="GO:0051321">
    <property type="term" value="P:meiotic cell cycle"/>
    <property type="evidence" value="ECO:0007669"/>
    <property type="project" value="UniProtKB-KW"/>
</dbReference>
<evidence type="ECO:0000313" key="12">
    <source>
        <dbReference type="Proteomes" id="UP001566132"/>
    </source>
</evidence>
<comment type="subcellular location">
    <subcellularLocation>
        <location evidence="1">Nucleus</location>
    </subcellularLocation>
</comment>
<protein>
    <recommendedName>
        <fullName evidence="3">Homologous-pairing protein 2 homolog</fullName>
    </recommendedName>
</protein>
<name>A0ABD1ERX4_HYPHA</name>
<dbReference type="EMBL" id="JBDJPC010000005">
    <property type="protein sequence ID" value="KAL1501525.1"/>
    <property type="molecule type" value="Genomic_DNA"/>
</dbReference>
<dbReference type="InterPro" id="IPR010776">
    <property type="entry name" value="Hop2_WH_dom"/>
</dbReference>
<evidence type="ECO:0000256" key="6">
    <source>
        <dbReference type="ARBA" id="ARBA00023242"/>
    </source>
</evidence>
<dbReference type="Proteomes" id="UP001566132">
    <property type="component" value="Unassembled WGS sequence"/>
</dbReference>
<dbReference type="Pfam" id="PF07106">
    <property type="entry name" value="WHD_TBPIP"/>
    <property type="match status" value="1"/>
</dbReference>
<keyword evidence="12" id="KW-1185">Reference proteome</keyword>
<feature type="domain" description="Leucine zipper with capping helix" evidence="10">
    <location>
        <begin position="137"/>
        <end position="192"/>
    </location>
</feature>
<evidence type="ECO:0000259" key="9">
    <source>
        <dbReference type="Pfam" id="PF07106"/>
    </source>
</evidence>
<evidence type="ECO:0000256" key="8">
    <source>
        <dbReference type="SAM" id="Coils"/>
    </source>
</evidence>
<evidence type="ECO:0000256" key="1">
    <source>
        <dbReference type="ARBA" id="ARBA00004123"/>
    </source>
</evidence>
<keyword evidence="6" id="KW-0539">Nucleus</keyword>
<evidence type="ECO:0000259" key="10">
    <source>
        <dbReference type="Pfam" id="PF18517"/>
    </source>
</evidence>
<evidence type="ECO:0000256" key="3">
    <source>
        <dbReference type="ARBA" id="ARBA00016093"/>
    </source>
</evidence>
<feature type="domain" description="Homologous-pairing protein 2 winged helix" evidence="9">
    <location>
        <begin position="2"/>
        <end position="60"/>
    </location>
</feature>
<evidence type="ECO:0000256" key="5">
    <source>
        <dbReference type="ARBA" id="ARBA00023172"/>
    </source>
</evidence>
<organism evidence="11 12">
    <name type="scientific">Hypothenemus hampei</name>
    <name type="common">Coffee berry borer</name>
    <dbReference type="NCBI Taxonomy" id="57062"/>
    <lineage>
        <taxon>Eukaryota</taxon>
        <taxon>Metazoa</taxon>
        <taxon>Ecdysozoa</taxon>
        <taxon>Arthropoda</taxon>
        <taxon>Hexapoda</taxon>
        <taxon>Insecta</taxon>
        <taxon>Pterygota</taxon>
        <taxon>Neoptera</taxon>
        <taxon>Endopterygota</taxon>
        <taxon>Coleoptera</taxon>
        <taxon>Polyphaga</taxon>
        <taxon>Cucujiformia</taxon>
        <taxon>Curculionidae</taxon>
        <taxon>Scolytinae</taxon>
        <taxon>Hypothenemus</taxon>
    </lineage>
</organism>
<sequence length="196" mass="23116">MEKAIIGFLEENNRPHSMNDILNGLPEQSNKKDIQVAIDHLTNDNWIDVKTYGKQKVYYLKQNTKRSSKELNEELLAIDRKINEFNGKIKKYSSFEKQGEEHVSLAELLEKKEHLEKQLRSIKDSLKKFNGVYAIDAEVKKKVQSDYDKYLSFYRKRKRLCLDMLDAILENYPKTKRHLFEEIGIETDEDVGFQLV</sequence>
<proteinExistence type="inferred from homology"/>
<evidence type="ECO:0000256" key="2">
    <source>
        <dbReference type="ARBA" id="ARBA00007922"/>
    </source>
</evidence>
<dbReference type="PANTHER" id="PTHR15938:SF0">
    <property type="entry name" value="HOMOLOGOUS-PAIRING PROTEIN 2 HOMOLOG"/>
    <property type="match status" value="1"/>
</dbReference>
<dbReference type="InterPro" id="IPR036388">
    <property type="entry name" value="WH-like_DNA-bd_sf"/>
</dbReference>
<evidence type="ECO:0000256" key="4">
    <source>
        <dbReference type="ARBA" id="ARBA00023054"/>
    </source>
</evidence>